<sequence>MNTTLVTRWHRLTTSLLPDDTRRTTTYQQLAAAYDGSDRHYHSLKHVRALLDSADRHKALLKDAEVVRLAIWFHDAVYSTLRDDNEARSAAWALEFLAHTTLSEERRQRVAFFIERTKDHTQPQPATDSDLLFFLDADLQILGAPEADYWQYARQVRQEYRLVPDFMYRRGRRKVLEKLLAAATLYHTPIFHDKLDTQARRNLQAELLAWEKGGL</sequence>
<accession>A0A238WKV7</accession>
<dbReference type="PANTHER" id="PTHR21174:SF0">
    <property type="entry name" value="HD PHOSPHOHYDROLASE FAMILY PROTEIN-RELATED"/>
    <property type="match status" value="1"/>
</dbReference>
<dbReference type="EMBL" id="FZNS01000002">
    <property type="protein sequence ID" value="SNR46299.1"/>
    <property type="molecule type" value="Genomic_DNA"/>
</dbReference>
<keyword evidence="2" id="KW-1185">Reference proteome</keyword>
<dbReference type="GO" id="GO:0016787">
    <property type="term" value="F:hydrolase activity"/>
    <property type="evidence" value="ECO:0007669"/>
    <property type="project" value="UniProtKB-KW"/>
</dbReference>
<dbReference type="AlphaFoldDB" id="A0A238WKV7"/>
<evidence type="ECO:0000313" key="1">
    <source>
        <dbReference type="EMBL" id="SNR46299.1"/>
    </source>
</evidence>
<proteinExistence type="predicted"/>
<dbReference type="RefSeq" id="WP_045689692.1">
    <property type="nucleotide sequence ID" value="NZ_FZNS01000002.1"/>
</dbReference>
<gene>
    <name evidence="1" type="ORF">SAMN06269173_102637</name>
</gene>
<dbReference type="PIRSF" id="PIRSF035170">
    <property type="entry name" value="HD_phosphohydro"/>
    <property type="match status" value="1"/>
</dbReference>
<evidence type="ECO:0000313" key="2">
    <source>
        <dbReference type="Proteomes" id="UP000198310"/>
    </source>
</evidence>
<name>A0A238WKV7_9BACT</name>
<dbReference type="InterPro" id="IPR009218">
    <property type="entry name" value="HD_phosphohydro"/>
</dbReference>
<keyword evidence="1" id="KW-0378">Hydrolase</keyword>
<dbReference type="PANTHER" id="PTHR21174">
    <property type="match status" value="1"/>
</dbReference>
<dbReference type="SUPFAM" id="SSF109604">
    <property type="entry name" value="HD-domain/PDEase-like"/>
    <property type="match status" value="1"/>
</dbReference>
<dbReference type="Proteomes" id="UP000198310">
    <property type="component" value="Unassembled WGS sequence"/>
</dbReference>
<organism evidence="1 2">
    <name type="scientific">Hymenobacter mucosus</name>
    <dbReference type="NCBI Taxonomy" id="1411120"/>
    <lineage>
        <taxon>Bacteria</taxon>
        <taxon>Pseudomonadati</taxon>
        <taxon>Bacteroidota</taxon>
        <taxon>Cytophagia</taxon>
        <taxon>Cytophagales</taxon>
        <taxon>Hymenobacteraceae</taxon>
        <taxon>Hymenobacter</taxon>
    </lineage>
</organism>
<reference evidence="2" key="1">
    <citation type="submission" date="2017-06" db="EMBL/GenBank/DDBJ databases">
        <authorList>
            <person name="Varghese N."/>
            <person name="Submissions S."/>
        </authorList>
    </citation>
    <scope>NUCLEOTIDE SEQUENCE [LARGE SCALE GENOMIC DNA]</scope>
    <source>
        <strain evidence="2">DSM 28041</strain>
    </source>
</reference>
<protein>
    <submittedName>
        <fullName evidence="1">Predicted metal-dependent phosphohydrolase, HD superfamily</fullName>
    </submittedName>
</protein>
<dbReference type="Gene3D" id="1.10.3210.10">
    <property type="entry name" value="Hypothetical protein af1432"/>
    <property type="match status" value="1"/>
</dbReference>